<dbReference type="EMBL" id="MU793397">
    <property type="protein sequence ID" value="KAJ3783935.1"/>
    <property type="molecule type" value="Genomic_DNA"/>
</dbReference>
<evidence type="ECO:0000256" key="1">
    <source>
        <dbReference type="SAM" id="MobiDB-lite"/>
    </source>
</evidence>
<evidence type="ECO:0000313" key="2">
    <source>
        <dbReference type="EMBL" id="KAJ3783935.1"/>
    </source>
</evidence>
<keyword evidence="3" id="KW-1185">Reference proteome</keyword>
<feature type="compositionally biased region" description="Polar residues" evidence="1">
    <location>
        <begin position="57"/>
        <end position="75"/>
    </location>
</feature>
<sequence length="241" mass="25623">MTTYSAFFSSGLLAAPHMYSSHSVYDNRIPSHGDPSPSLLSVSDVIDDTSDLELDRSTTPTPTNVDGQATSTHQAQHCIRRRRSSLTVGTSPMNIIKSPSRAAGTALQLQRHLLTSPGRSRSGSTSSVVSIGEEVNSNIASESTSLYRRMRSGSVGSVLKSRRGARRGAPGPKFPPPSAPLPALPSIPGTPSRSKAFSLAVPSIATQALARKLADNPSPSSRQPLGEIQLCGYRNDQEMRD</sequence>
<comment type="caution">
    <text evidence="2">The sequence shown here is derived from an EMBL/GenBank/DDBJ whole genome shotgun (WGS) entry which is preliminary data.</text>
</comment>
<gene>
    <name evidence="2" type="ORF">GGU10DRAFT_388685</name>
</gene>
<feature type="compositionally biased region" description="Pro residues" evidence="1">
    <location>
        <begin position="172"/>
        <end position="185"/>
    </location>
</feature>
<reference evidence="2" key="1">
    <citation type="submission" date="2022-08" db="EMBL/GenBank/DDBJ databases">
        <authorList>
            <consortium name="DOE Joint Genome Institute"/>
            <person name="Min B."/>
            <person name="Riley R."/>
            <person name="Sierra-Patev S."/>
            <person name="Naranjo-Ortiz M."/>
            <person name="Looney B."/>
            <person name="Konkel Z."/>
            <person name="Slot J.C."/>
            <person name="Sakamoto Y."/>
            <person name="Steenwyk J.L."/>
            <person name="Rokas A."/>
            <person name="Carro J."/>
            <person name="Camarero S."/>
            <person name="Ferreira P."/>
            <person name="Molpeceres G."/>
            <person name="Ruiz-Duenas F.J."/>
            <person name="Serrano A."/>
            <person name="Henrissat B."/>
            <person name="Drula E."/>
            <person name="Hughes K.W."/>
            <person name="Mata J.L."/>
            <person name="Ishikawa N.K."/>
            <person name="Vargas-Isla R."/>
            <person name="Ushijima S."/>
            <person name="Smith C.A."/>
            <person name="Ahrendt S."/>
            <person name="Andreopoulos W."/>
            <person name="He G."/>
            <person name="Labutti K."/>
            <person name="Lipzen A."/>
            <person name="Ng V."/>
            <person name="Sandor L."/>
            <person name="Barry K."/>
            <person name="Martinez A.T."/>
            <person name="Xiao Y."/>
            <person name="Gibbons J.G."/>
            <person name="Terashima K."/>
            <person name="Hibbett D.S."/>
            <person name="Grigoriev I.V."/>
        </authorList>
    </citation>
    <scope>NUCLEOTIDE SEQUENCE</scope>
    <source>
        <strain evidence="2">TFB10291</strain>
    </source>
</reference>
<accession>A0AA38NPA9</accession>
<evidence type="ECO:0000313" key="3">
    <source>
        <dbReference type="Proteomes" id="UP001163798"/>
    </source>
</evidence>
<organism evidence="2 3">
    <name type="scientific">Lentinula aff. detonsa</name>
    <dbReference type="NCBI Taxonomy" id="2804958"/>
    <lineage>
        <taxon>Eukaryota</taxon>
        <taxon>Fungi</taxon>
        <taxon>Dikarya</taxon>
        <taxon>Basidiomycota</taxon>
        <taxon>Agaricomycotina</taxon>
        <taxon>Agaricomycetes</taxon>
        <taxon>Agaricomycetidae</taxon>
        <taxon>Agaricales</taxon>
        <taxon>Marasmiineae</taxon>
        <taxon>Omphalotaceae</taxon>
        <taxon>Lentinula</taxon>
    </lineage>
</organism>
<feature type="region of interest" description="Disordered" evidence="1">
    <location>
        <begin position="152"/>
        <end position="195"/>
    </location>
</feature>
<dbReference type="AlphaFoldDB" id="A0AA38NPA9"/>
<feature type="region of interest" description="Disordered" evidence="1">
    <location>
        <begin position="52"/>
        <end position="75"/>
    </location>
</feature>
<proteinExistence type="predicted"/>
<protein>
    <submittedName>
        <fullName evidence="2">Uncharacterized protein</fullName>
    </submittedName>
</protein>
<feature type="region of interest" description="Disordered" evidence="1">
    <location>
        <begin position="213"/>
        <end position="241"/>
    </location>
</feature>
<name>A0AA38NPA9_9AGAR</name>
<dbReference type="Proteomes" id="UP001163798">
    <property type="component" value="Unassembled WGS sequence"/>
</dbReference>